<feature type="transmembrane region" description="Helical" evidence="9">
    <location>
        <begin position="201"/>
        <end position="224"/>
    </location>
</feature>
<proteinExistence type="predicted"/>
<evidence type="ECO:0000256" key="6">
    <source>
        <dbReference type="ARBA" id="ARBA00023170"/>
    </source>
</evidence>
<dbReference type="PANTHER" id="PTHR42643">
    <property type="entry name" value="IONOTROPIC RECEPTOR 20A-RELATED"/>
    <property type="match status" value="1"/>
</dbReference>
<keyword evidence="11" id="KW-1185">Reference proteome</keyword>
<reference evidence="10" key="1">
    <citation type="submission" date="2020-05" db="UniProtKB">
        <authorList>
            <consortium name="EnsemblMetazoa"/>
        </authorList>
    </citation>
    <scope>IDENTIFICATION</scope>
    <source>
        <strain evidence="10">SANGQUA</strain>
    </source>
</reference>
<evidence type="ECO:0000256" key="2">
    <source>
        <dbReference type="ARBA" id="ARBA00022475"/>
    </source>
</evidence>
<evidence type="ECO:0000313" key="11">
    <source>
        <dbReference type="Proteomes" id="UP000076407"/>
    </source>
</evidence>
<organism evidence="10 11">
    <name type="scientific">Anopheles quadriannulatus</name>
    <name type="common">Mosquito</name>
    <dbReference type="NCBI Taxonomy" id="34691"/>
    <lineage>
        <taxon>Eukaryota</taxon>
        <taxon>Metazoa</taxon>
        <taxon>Ecdysozoa</taxon>
        <taxon>Arthropoda</taxon>
        <taxon>Hexapoda</taxon>
        <taxon>Insecta</taxon>
        <taxon>Pterygota</taxon>
        <taxon>Neoptera</taxon>
        <taxon>Endopterygota</taxon>
        <taxon>Diptera</taxon>
        <taxon>Nematocera</taxon>
        <taxon>Culicoidea</taxon>
        <taxon>Culicidae</taxon>
        <taxon>Anophelinae</taxon>
        <taxon>Anopheles</taxon>
    </lineage>
</organism>
<dbReference type="VEuPathDB" id="VectorBase:AQUA010395"/>
<feature type="transmembrane region" description="Helical" evidence="9">
    <location>
        <begin position="604"/>
        <end position="626"/>
    </location>
</feature>
<evidence type="ECO:0000256" key="8">
    <source>
        <dbReference type="SAM" id="MobiDB-lite"/>
    </source>
</evidence>
<keyword evidence="4 9" id="KW-1133">Transmembrane helix</keyword>
<accession>A0A182XKK6</accession>
<dbReference type="Proteomes" id="UP000076407">
    <property type="component" value="Unassembled WGS sequence"/>
</dbReference>
<feature type="compositionally biased region" description="Basic residues" evidence="8">
    <location>
        <begin position="810"/>
        <end position="826"/>
    </location>
</feature>
<name>A0A182XKK6_ANOQN</name>
<evidence type="ECO:0000256" key="3">
    <source>
        <dbReference type="ARBA" id="ARBA00022692"/>
    </source>
</evidence>
<protein>
    <recommendedName>
        <fullName evidence="12">Ionotropic glutamate receptor C-terminal domain-containing protein</fullName>
    </recommendedName>
</protein>
<feature type="transmembrane region" description="Helical" evidence="9">
    <location>
        <begin position="145"/>
        <end position="166"/>
    </location>
</feature>
<keyword evidence="5 9" id="KW-0472">Membrane</keyword>
<keyword evidence="6" id="KW-0675">Receptor</keyword>
<evidence type="ECO:0000256" key="9">
    <source>
        <dbReference type="SAM" id="Phobius"/>
    </source>
</evidence>
<evidence type="ECO:0000256" key="5">
    <source>
        <dbReference type="ARBA" id="ARBA00023136"/>
    </source>
</evidence>
<keyword evidence="3 9" id="KW-0812">Transmembrane</keyword>
<feature type="transmembrane region" description="Helical" evidence="9">
    <location>
        <begin position="786"/>
        <end position="803"/>
    </location>
</feature>
<evidence type="ECO:0000313" key="10">
    <source>
        <dbReference type="EnsemblMetazoa" id="AQUA010395-PA"/>
    </source>
</evidence>
<sequence length="832" mass="95822">METVQNFASMLYKCMMYYFYYDPVTLAGSWTIERGGKRIYTLADFGTGATAGWNLRGQTVAFLNMDPNRATAHDVEIGQTMAKRHNGTFAMAQGLLQCFDYVYTAIYASSVGSFTTLPEMFQMCFLVPKSAPKSVFAILSDPFDYYCWGTFIFTIGTVSVLLSLFGESYRQYNVGLVFLELVMSALNGPSHRFYGRFEVRLVGLFMLMNIVLLSCYQSLIISLMSSARYDPEIDTMEQINDTCQFQRDLFMQSLGYRFKNTIYTYRRYESYEEIWANKICLMIMCSDLSTGHALVETQSNNFDDDMDNNSGRYFRISKARIRSSAVMYSIMNFSPMRTLIHRYTLAYSEGHLHHLPLLKAKKHSSGQPNAHESIVLVTMRPEDLLIVLRDHIEKSATFIAVLPNDVLESMQKYAARRHLCMMYYYHYDPVSYAGTWTILHDGKVKHELAEVGDDWNLRGERLVFLNADSDRETPFDTDLGRTIAERHNGSFREADDIMECYEYIFSPNYGLSMGIFATLPEMVQLCFVVPRSVPRSIFSILLDPFDSYSWGAFGLAVVIFSVLLSLFGESYRQYNVVLICLELVMNALNGPTHQFEGRFEVRMIGLFMLMNVVLISCYQSIVISLMSTVRYDDELDTMEQVNDTCYFERNIFREFVGQRFKNIFRGFALYGTYEHMWTHKVCQIISCTDLSMSQMRIQTLSAAFGDEDDPDFERYYRYSKAHLRSMIGMYAVFNFSPMRNTIKRYVAAYTEGHLHHLPLLKSRTLVADGSDAQANIRLVAMTAQDLSLVWIMLLVGCACLLGPKRQRVRKCGSSKKRNPSQPHHFRAREEKQ</sequence>
<comment type="subcellular location">
    <subcellularLocation>
        <location evidence="1">Cell membrane</location>
        <topology evidence="1">Multi-pass membrane protein</topology>
    </subcellularLocation>
</comment>
<keyword evidence="7" id="KW-0325">Glycoprotein</keyword>
<evidence type="ECO:0000256" key="4">
    <source>
        <dbReference type="ARBA" id="ARBA00022989"/>
    </source>
</evidence>
<dbReference type="PANTHER" id="PTHR42643:SF30">
    <property type="entry name" value="IONOTROPIC RECEPTOR 40A-RELATED"/>
    <property type="match status" value="1"/>
</dbReference>
<dbReference type="GO" id="GO:0005886">
    <property type="term" value="C:plasma membrane"/>
    <property type="evidence" value="ECO:0007669"/>
    <property type="project" value="UniProtKB-SubCell"/>
</dbReference>
<dbReference type="AlphaFoldDB" id="A0A182XKK6"/>
<dbReference type="EnsemblMetazoa" id="AQUA010395-RA">
    <property type="protein sequence ID" value="AQUA010395-PA"/>
    <property type="gene ID" value="AQUA010395"/>
</dbReference>
<feature type="region of interest" description="Disordered" evidence="8">
    <location>
        <begin position="810"/>
        <end position="832"/>
    </location>
</feature>
<evidence type="ECO:0008006" key="12">
    <source>
        <dbReference type="Google" id="ProtNLM"/>
    </source>
</evidence>
<keyword evidence="2" id="KW-1003">Cell membrane</keyword>
<feature type="transmembrane region" description="Helical" evidence="9">
    <location>
        <begin position="550"/>
        <end position="568"/>
    </location>
</feature>
<evidence type="ECO:0000256" key="1">
    <source>
        <dbReference type="ARBA" id="ARBA00004651"/>
    </source>
</evidence>
<dbReference type="InterPro" id="IPR052192">
    <property type="entry name" value="Insect_Ionotropic_Sensory_Rcpt"/>
</dbReference>
<evidence type="ECO:0000256" key="7">
    <source>
        <dbReference type="ARBA" id="ARBA00023180"/>
    </source>
</evidence>